<feature type="active site" description="Phosphoserine intermediate" evidence="9 11">
    <location>
        <position position="84"/>
    </location>
</feature>
<feature type="domain" description="Metalloenzyme" evidence="14">
    <location>
        <begin position="27"/>
        <end position="537"/>
    </location>
</feature>
<sequence length="551" mass="60288">MPVQPASPVLTQRESVKPPLDSKIKLPLVLLVLDGWGIAPSSRGNAISIARTPNMDKLMQMYPTVAVQAAGEMVGLPWAEMGNSEVGHLNIGSGKIIYQNLPLINKAISDGTFFKNERFLNAIKAVKERGGKLHIMGMVSDGGIHSSQDHLFALLEMCRDNDLKDNVFIHGFLDGRDTEKNAALGFIAKLETKMHETGVGKIASLAGRFYAMDRDNHWDRIELAYQAICNGKSRDMTDSPLKAIEVSYAKNVFDEEFYPAVITSEQGQPVATVTDNDVIFFFNFRADRARELTKAFVLPGFSKFERGAGLNGLTFVCMTEYEKNLPVKVAFEPDTVKQPVARVVADAGWNQLHIAETEKYAHVTFFFNGGGEDQYPNEDRVLIQSPRVPSYDQTPAMSVVVLADRIVQELATKKYQFVVANFANADMVGHTGNLQAAIQAVEAADTAIGKVAEAVLKMNGTLVVTADHGNAEEMVNLQTGEIIKEHSTNAVPVIMANAELQQMRNMFPPILDGDLSRLQPSGVLSDVAPTVLSLLGLPVPSDMTSRSLLPR</sequence>
<dbReference type="Gene3D" id="3.40.1450.10">
    <property type="entry name" value="BPG-independent phosphoglycerate mutase, domain B"/>
    <property type="match status" value="1"/>
</dbReference>
<feature type="binding site" evidence="9 12">
    <location>
        <position position="359"/>
    </location>
    <ligand>
        <name>substrate</name>
    </ligand>
</feature>
<dbReference type="EC" id="5.4.2.12" evidence="9 10"/>
<dbReference type="UniPathway" id="UPA00109">
    <property type="reaction ID" value="UER00186"/>
</dbReference>
<evidence type="ECO:0000313" key="17">
    <source>
        <dbReference type="Proteomes" id="UP000230292"/>
    </source>
</evidence>
<keyword evidence="8 9" id="KW-0413">Isomerase</keyword>
<evidence type="ECO:0000256" key="3">
    <source>
        <dbReference type="ARBA" id="ARBA00004798"/>
    </source>
</evidence>
<name>A0A2M7H273_9BACT</name>
<evidence type="ECO:0000259" key="15">
    <source>
        <dbReference type="Pfam" id="PF06415"/>
    </source>
</evidence>
<keyword evidence="5 9" id="KW-0479">Metal-binding</keyword>
<feature type="binding site" evidence="9 13">
    <location>
        <position position="467"/>
    </location>
    <ligand>
        <name>Mn(2+)</name>
        <dbReference type="ChEBI" id="CHEBI:29035"/>
        <label>2</label>
    </ligand>
</feature>
<keyword evidence="7 9" id="KW-0464">Manganese</keyword>
<dbReference type="HAMAP" id="MF_01038">
    <property type="entry name" value="GpmI"/>
    <property type="match status" value="1"/>
</dbReference>
<dbReference type="EMBL" id="PFGC01000062">
    <property type="protein sequence ID" value="PIW36335.1"/>
    <property type="molecule type" value="Genomic_DNA"/>
</dbReference>
<gene>
    <name evidence="9" type="primary">gpmI</name>
    <name evidence="16" type="ORF">COW24_05960</name>
</gene>
<comment type="similarity">
    <text evidence="4 9">Belongs to the BPG-independent phosphoglycerate mutase family.</text>
</comment>
<feature type="binding site" evidence="9 12">
    <location>
        <begin position="285"/>
        <end position="288"/>
    </location>
    <ligand>
        <name>substrate</name>
    </ligand>
</feature>
<evidence type="ECO:0000256" key="10">
    <source>
        <dbReference type="NCBIfam" id="TIGR01307"/>
    </source>
</evidence>
<comment type="pathway">
    <text evidence="3 9">Carbohydrate degradation; glycolysis; pyruvate from D-glyceraldehyde 3-phosphate: step 3/5.</text>
</comment>
<feature type="binding site" evidence="9 12">
    <location>
        <position position="145"/>
    </location>
    <ligand>
        <name>substrate</name>
    </ligand>
</feature>
<keyword evidence="6 9" id="KW-0324">Glycolysis</keyword>
<evidence type="ECO:0000256" key="8">
    <source>
        <dbReference type="ARBA" id="ARBA00023235"/>
    </source>
</evidence>
<dbReference type="GO" id="GO:0004619">
    <property type="term" value="F:phosphoglycerate mutase activity"/>
    <property type="evidence" value="ECO:0007669"/>
    <property type="project" value="UniProtKB-UniRule"/>
</dbReference>
<dbReference type="PANTHER" id="PTHR31637">
    <property type="entry name" value="2,3-BISPHOSPHOGLYCERATE-INDEPENDENT PHOSPHOGLYCERATE MUTASE"/>
    <property type="match status" value="1"/>
</dbReference>
<dbReference type="GO" id="GO:0005829">
    <property type="term" value="C:cytosol"/>
    <property type="evidence" value="ECO:0007669"/>
    <property type="project" value="TreeGrafter"/>
</dbReference>
<evidence type="ECO:0000256" key="13">
    <source>
        <dbReference type="PIRSR" id="PIRSR001492-3"/>
    </source>
</evidence>
<dbReference type="GO" id="GO:0030145">
    <property type="term" value="F:manganese ion binding"/>
    <property type="evidence" value="ECO:0007669"/>
    <property type="project" value="UniProtKB-UniRule"/>
</dbReference>
<dbReference type="Pfam" id="PF01676">
    <property type="entry name" value="Metalloenzyme"/>
    <property type="match status" value="1"/>
</dbReference>
<feature type="binding site" evidence="9 13">
    <location>
        <position position="34"/>
    </location>
    <ligand>
        <name>Mn(2+)</name>
        <dbReference type="ChEBI" id="CHEBI:29035"/>
        <label>2</label>
    </ligand>
</feature>
<evidence type="ECO:0000256" key="1">
    <source>
        <dbReference type="ARBA" id="ARBA00000370"/>
    </source>
</evidence>
<dbReference type="NCBIfam" id="TIGR01307">
    <property type="entry name" value="pgm_bpd_ind"/>
    <property type="match status" value="1"/>
</dbReference>
<dbReference type="PIRSF" id="PIRSF001492">
    <property type="entry name" value="IPGAM"/>
    <property type="match status" value="1"/>
</dbReference>
<evidence type="ECO:0000256" key="12">
    <source>
        <dbReference type="PIRSR" id="PIRSR001492-2"/>
    </source>
</evidence>
<evidence type="ECO:0000259" key="14">
    <source>
        <dbReference type="Pfam" id="PF01676"/>
    </source>
</evidence>
<protein>
    <recommendedName>
        <fullName evidence="9 10">2,3-bisphosphoglycerate-independent phosphoglycerate mutase</fullName>
        <shortName evidence="9">BPG-independent PGAM</shortName>
        <shortName evidence="9">Phosphoglyceromutase</shortName>
        <shortName evidence="9">iPGM</shortName>
        <ecNumber evidence="9 10">5.4.2.12</ecNumber>
    </recommendedName>
</protein>
<dbReference type="GO" id="GO:0006007">
    <property type="term" value="P:glucose catabolic process"/>
    <property type="evidence" value="ECO:0007669"/>
    <property type="project" value="InterPro"/>
</dbReference>
<dbReference type="CDD" id="cd16010">
    <property type="entry name" value="iPGM"/>
    <property type="match status" value="1"/>
</dbReference>
<dbReference type="SUPFAM" id="SSF64158">
    <property type="entry name" value="2,3-Bisphosphoglycerate-independent phosphoglycerate mutase, substrate-binding domain"/>
    <property type="match status" value="1"/>
</dbReference>
<feature type="binding site" evidence="9 12">
    <location>
        <position position="208"/>
    </location>
    <ligand>
        <name>substrate</name>
    </ligand>
</feature>
<comment type="function">
    <text evidence="2 9">Catalyzes the interconversion of 2-phosphoglycerate and 3-phosphoglycerate.</text>
</comment>
<dbReference type="SUPFAM" id="SSF53649">
    <property type="entry name" value="Alkaline phosphatase-like"/>
    <property type="match status" value="1"/>
</dbReference>
<dbReference type="InterPro" id="IPR036646">
    <property type="entry name" value="PGAM_B_sf"/>
</dbReference>
<dbReference type="InterPro" id="IPR005995">
    <property type="entry name" value="Pgm_bpd_ind"/>
</dbReference>
<evidence type="ECO:0000256" key="7">
    <source>
        <dbReference type="ARBA" id="ARBA00023211"/>
    </source>
</evidence>
<feature type="binding site" evidence="9 13">
    <location>
        <position position="430"/>
    </location>
    <ligand>
        <name>Mn(2+)</name>
        <dbReference type="ChEBI" id="CHEBI:29035"/>
        <label>1</label>
    </ligand>
</feature>
<accession>A0A2M7H273</accession>
<evidence type="ECO:0000256" key="4">
    <source>
        <dbReference type="ARBA" id="ARBA00008819"/>
    </source>
</evidence>
<comment type="caution">
    <text evidence="16">The sequence shown here is derived from an EMBL/GenBank/DDBJ whole genome shotgun (WGS) entry which is preliminary data.</text>
</comment>
<feature type="binding site" evidence="9 13">
    <location>
        <position position="486"/>
    </location>
    <ligand>
        <name>Mn(2+)</name>
        <dbReference type="ChEBI" id="CHEBI:29035"/>
        <label>1</label>
    </ligand>
</feature>
<dbReference type="PANTHER" id="PTHR31637:SF0">
    <property type="entry name" value="2,3-BISPHOSPHOGLYCERATE-INDEPENDENT PHOSPHOGLYCERATE MUTASE"/>
    <property type="match status" value="1"/>
</dbReference>
<evidence type="ECO:0000256" key="5">
    <source>
        <dbReference type="ARBA" id="ARBA00022723"/>
    </source>
</evidence>
<dbReference type="InterPro" id="IPR011258">
    <property type="entry name" value="BPG-indep_PGM_N"/>
</dbReference>
<dbReference type="InterPro" id="IPR017850">
    <property type="entry name" value="Alkaline_phosphatase_core_sf"/>
</dbReference>
<proteinExistence type="inferred from homology"/>
<evidence type="ECO:0000256" key="9">
    <source>
        <dbReference type="HAMAP-Rule" id="MF_01038"/>
    </source>
</evidence>
<dbReference type="Pfam" id="PF06415">
    <property type="entry name" value="iPGM_N"/>
    <property type="match status" value="1"/>
</dbReference>
<comment type="cofactor">
    <cofactor evidence="9">
        <name>Mn(2+)</name>
        <dbReference type="ChEBI" id="CHEBI:29035"/>
    </cofactor>
    <text evidence="9">Binds 2 manganese ions per subunit.</text>
</comment>
<feature type="binding site" evidence="9 12">
    <location>
        <begin position="176"/>
        <end position="177"/>
    </location>
    <ligand>
        <name>substrate</name>
    </ligand>
</feature>
<evidence type="ECO:0000256" key="11">
    <source>
        <dbReference type="PIRSR" id="PIRSR001492-1"/>
    </source>
</evidence>
<dbReference type="GO" id="GO:0006096">
    <property type="term" value="P:glycolytic process"/>
    <property type="evidence" value="ECO:0007669"/>
    <property type="project" value="UniProtKB-UniRule"/>
</dbReference>
<dbReference type="InterPro" id="IPR006124">
    <property type="entry name" value="Metalloenzyme"/>
</dbReference>
<dbReference type="Proteomes" id="UP000230292">
    <property type="component" value="Unassembled WGS sequence"/>
</dbReference>
<evidence type="ECO:0000256" key="6">
    <source>
        <dbReference type="ARBA" id="ARBA00023152"/>
    </source>
</evidence>
<evidence type="ECO:0000256" key="2">
    <source>
        <dbReference type="ARBA" id="ARBA00002315"/>
    </source>
</evidence>
<dbReference type="AlphaFoldDB" id="A0A2M7H273"/>
<evidence type="ECO:0000313" key="16">
    <source>
        <dbReference type="EMBL" id="PIW36335.1"/>
    </source>
</evidence>
<feature type="binding site" evidence="9 13">
    <location>
        <position position="84"/>
    </location>
    <ligand>
        <name>Mn(2+)</name>
        <dbReference type="ChEBI" id="CHEBI:29035"/>
        <label>2</label>
    </ligand>
</feature>
<organism evidence="16 17">
    <name type="scientific">Candidatus Kerfeldbacteria bacterium CG15_BIG_FIL_POST_REV_8_21_14_020_45_12</name>
    <dbReference type="NCBI Taxonomy" id="2014247"/>
    <lineage>
        <taxon>Bacteria</taxon>
        <taxon>Candidatus Kerfeldiibacteriota</taxon>
    </lineage>
</organism>
<dbReference type="FunFam" id="3.40.1450.10:FF:000002">
    <property type="entry name" value="2,3-bisphosphoglycerate-independent phosphoglycerate mutase"/>
    <property type="match status" value="1"/>
</dbReference>
<comment type="subunit">
    <text evidence="9">Monomer.</text>
</comment>
<comment type="catalytic activity">
    <reaction evidence="1 9">
        <text>(2R)-2-phosphoglycerate = (2R)-3-phosphoglycerate</text>
        <dbReference type="Rhea" id="RHEA:15901"/>
        <dbReference type="ChEBI" id="CHEBI:58272"/>
        <dbReference type="ChEBI" id="CHEBI:58289"/>
        <dbReference type="EC" id="5.4.2.12"/>
    </reaction>
</comment>
<feature type="binding site" evidence="9 13">
    <location>
        <position position="468"/>
    </location>
    <ligand>
        <name>Mn(2+)</name>
        <dbReference type="ChEBI" id="CHEBI:29035"/>
        <label>2</label>
    </ligand>
</feature>
<feature type="binding site" evidence="9 12">
    <location>
        <position position="214"/>
    </location>
    <ligand>
        <name>substrate</name>
    </ligand>
</feature>
<reference evidence="16 17" key="1">
    <citation type="submission" date="2017-09" db="EMBL/GenBank/DDBJ databases">
        <title>Depth-based differentiation of microbial function through sediment-hosted aquifers and enrichment of novel symbionts in the deep terrestrial subsurface.</title>
        <authorList>
            <person name="Probst A.J."/>
            <person name="Ladd B."/>
            <person name="Jarett J.K."/>
            <person name="Geller-Mcgrath D.E."/>
            <person name="Sieber C.M."/>
            <person name="Emerson J.B."/>
            <person name="Anantharaman K."/>
            <person name="Thomas B.C."/>
            <person name="Malmstrom R."/>
            <person name="Stieglmeier M."/>
            <person name="Klingl A."/>
            <person name="Woyke T."/>
            <person name="Ryan C.M."/>
            <person name="Banfield J.F."/>
        </authorList>
    </citation>
    <scope>NUCLEOTIDE SEQUENCE [LARGE SCALE GENOMIC DNA]</scope>
    <source>
        <strain evidence="16">CG15_BIG_FIL_POST_REV_8_21_14_020_45_12</strain>
    </source>
</reference>
<dbReference type="Gene3D" id="3.40.720.10">
    <property type="entry name" value="Alkaline Phosphatase, subunit A"/>
    <property type="match status" value="1"/>
</dbReference>
<feature type="binding site" evidence="9 13">
    <location>
        <position position="426"/>
    </location>
    <ligand>
        <name>Mn(2+)</name>
        <dbReference type="ChEBI" id="CHEBI:29035"/>
        <label>1</label>
    </ligand>
</feature>
<feature type="domain" description="BPG-independent PGAM N-terminal" evidence="15">
    <location>
        <begin position="104"/>
        <end position="323"/>
    </location>
</feature>